<reference evidence="2 3" key="1">
    <citation type="journal article" date="2015" name="Nature">
        <title>rRNA introns, odd ribosomes, and small enigmatic genomes across a large radiation of phyla.</title>
        <authorList>
            <person name="Brown C.T."/>
            <person name="Hug L.A."/>
            <person name="Thomas B.C."/>
            <person name="Sharon I."/>
            <person name="Castelle C.J."/>
            <person name="Singh A."/>
            <person name="Wilkins M.J."/>
            <person name="Williams K.H."/>
            <person name="Banfield J.F."/>
        </authorList>
    </citation>
    <scope>NUCLEOTIDE SEQUENCE [LARGE SCALE GENOMIC DNA]</scope>
</reference>
<comment type="caution">
    <text evidence="2">The sequence shown here is derived from an EMBL/GenBank/DDBJ whole genome shotgun (WGS) entry which is preliminary data.</text>
</comment>
<gene>
    <name evidence="2" type="ORF">UU65_C0006G0003</name>
</gene>
<evidence type="ECO:0000313" key="2">
    <source>
        <dbReference type="EMBL" id="KKS08633.1"/>
    </source>
</evidence>
<evidence type="ECO:0000256" key="1">
    <source>
        <dbReference type="SAM" id="MobiDB-lite"/>
    </source>
</evidence>
<name>A0A0G0Z6I2_UNCC2</name>
<dbReference type="AlphaFoldDB" id="A0A0G0Z6I2"/>
<feature type="compositionally biased region" description="Polar residues" evidence="1">
    <location>
        <begin position="18"/>
        <end position="32"/>
    </location>
</feature>
<dbReference type="EMBL" id="LCBL01000006">
    <property type="protein sequence ID" value="KKS08633.1"/>
    <property type="molecule type" value="Genomic_DNA"/>
</dbReference>
<feature type="region of interest" description="Disordered" evidence="1">
    <location>
        <begin position="18"/>
        <end position="63"/>
    </location>
</feature>
<proteinExistence type="predicted"/>
<protein>
    <submittedName>
        <fullName evidence="2">Uncharacterized protein</fullName>
    </submittedName>
</protein>
<accession>A0A0G0Z6I2</accession>
<evidence type="ECO:0000313" key="3">
    <source>
        <dbReference type="Proteomes" id="UP000033869"/>
    </source>
</evidence>
<dbReference type="Proteomes" id="UP000033869">
    <property type="component" value="Unassembled WGS sequence"/>
</dbReference>
<sequence length="63" mass="6766">MGQFKIDESNNIAITSVNPHNGSSFDSSTHANGNGMISDDIMSKIQDTKDKESDKADKIVGSH</sequence>
<organism evidence="2 3">
    <name type="scientific">candidate division CPR2 bacterium GW2011_GWC1_41_48</name>
    <dbReference type="NCBI Taxonomy" id="1618344"/>
    <lineage>
        <taxon>Bacteria</taxon>
        <taxon>Bacteria division CPR2</taxon>
    </lineage>
</organism>
<feature type="compositionally biased region" description="Basic and acidic residues" evidence="1">
    <location>
        <begin position="46"/>
        <end position="63"/>
    </location>
</feature>